<dbReference type="OrthoDB" id="2509690at2"/>
<dbReference type="PANTHER" id="PTHR43649:SF12">
    <property type="entry name" value="DIACETYLCHITOBIOSE BINDING PROTEIN DASA"/>
    <property type="match status" value="1"/>
</dbReference>
<proteinExistence type="inferred from homology"/>
<dbReference type="Pfam" id="PF13416">
    <property type="entry name" value="SBP_bac_8"/>
    <property type="match status" value="1"/>
</dbReference>
<evidence type="ECO:0000313" key="4">
    <source>
        <dbReference type="EMBL" id="KRR19385.1"/>
    </source>
</evidence>
<dbReference type="Proteomes" id="UP000052023">
    <property type="component" value="Unassembled WGS sequence"/>
</dbReference>
<accession>A0A0R3MGP1</accession>
<evidence type="ECO:0000256" key="3">
    <source>
        <dbReference type="ARBA" id="ARBA00022764"/>
    </source>
</evidence>
<dbReference type="Gene3D" id="3.40.190.10">
    <property type="entry name" value="Periplasmic binding protein-like II"/>
    <property type="match status" value="1"/>
</dbReference>
<dbReference type="GO" id="GO:0042597">
    <property type="term" value="C:periplasmic space"/>
    <property type="evidence" value="ECO:0007669"/>
    <property type="project" value="UniProtKB-SubCell"/>
</dbReference>
<evidence type="ECO:0000256" key="1">
    <source>
        <dbReference type="ARBA" id="ARBA00004418"/>
    </source>
</evidence>
<evidence type="ECO:0000313" key="5">
    <source>
        <dbReference type="Proteomes" id="UP000052023"/>
    </source>
</evidence>
<organism evidence="4 5">
    <name type="scientific">Bradyrhizobium retamae</name>
    <dbReference type="NCBI Taxonomy" id="1300035"/>
    <lineage>
        <taxon>Bacteria</taxon>
        <taxon>Pseudomonadati</taxon>
        <taxon>Pseudomonadota</taxon>
        <taxon>Alphaproteobacteria</taxon>
        <taxon>Hyphomicrobiales</taxon>
        <taxon>Nitrobacteraceae</taxon>
        <taxon>Bradyrhizobium</taxon>
    </lineage>
</organism>
<dbReference type="InterPro" id="IPR006059">
    <property type="entry name" value="SBP"/>
</dbReference>
<protein>
    <recommendedName>
        <fullName evidence="6">ABC transporter substrate-binding protein</fullName>
    </recommendedName>
</protein>
<keyword evidence="3" id="KW-0574">Periplasm</keyword>
<dbReference type="AlphaFoldDB" id="A0A0R3MGP1"/>
<dbReference type="EMBL" id="LLYA01000186">
    <property type="protein sequence ID" value="KRR19385.1"/>
    <property type="molecule type" value="Genomic_DNA"/>
</dbReference>
<name>A0A0R3MGP1_9BRAD</name>
<dbReference type="InterPro" id="IPR050490">
    <property type="entry name" value="Bact_solute-bd_prot1"/>
</dbReference>
<dbReference type="SUPFAM" id="SSF53850">
    <property type="entry name" value="Periplasmic binding protein-like II"/>
    <property type="match status" value="1"/>
</dbReference>
<reference evidence="4 5" key="1">
    <citation type="submission" date="2014-03" db="EMBL/GenBank/DDBJ databases">
        <title>Bradyrhizobium valentinum sp. nov., isolated from effective nodules of Lupinus mariae-josephae, a lupine endemic of basic-lime soils in Eastern Spain.</title>
        <authorList>
            <person name="Duran D."/>
            <person name="Rey L."/>
            <person name="Navarro A."/>
            <person name="Busquets A."/>
            <person name="Imperial J."/>
            <person name="Ruiz-Argueso T."/>
        </authorList>
    </citation>
    <scope>NUCLEOTIDE SEQUENCE [LARGE SCALE GENOMIC DNA]</scope>
    <source>
        <strain evidence="4 5">Ro19</strain>
    </source>
</reference>
<evidence type="ECO:0000256" key="2">
    <source>
        <dbReference type="ARBA" id="ARBA00008520"/>
    </source>
</evidence>
<dbReference type="PANTHER" id="PTHR43649">
    <property type="entry name" value="ARABINOSE-BINDING PROTEIN-RELATED"/>
    <property type="match status" value="1"/>
</dbReference>
<gene>
    <name evidence="4" type="ORF">CQ13_33710</name>
</gene>
<dbReference type="RefSeq" id="WP_057846682.1">
    <property type="nucleotide sequence ID" value="NZ_LLYA01000186.1"/>
</dbReference>
<keyword evidence="5" id="KW-1185">Reference proteome</keyword>
<comment type="subcellular location">
    <subcellularLocation>
        <location evidence="1">Periplasm</location>
    </subcellularLocation>
</comment>
<evidence type="ECO:0008006" key="6">
    <source>
        <dbReference type="Google" id="ProtNLM"/>
    </source>
</evidence>
<comment type="similarity">
    <text evidence="2">Belongs to the bacterial solute-binding protein 1 family.</text>
</comment>
<sequence>MRTTRRRLLLTGASAIGAFAIPAIGRAAKVIKLTISHGAPSYAKMLADLGQKFSGKHPETQVDFVANGDNWDPLLQKTFRGALVGDLPDATWQSLTYAQLLARRGISQPLDEFSGGAEKLATMGLSRPLIDATLVDGKNYSLPFGTTIPVVFYNMNVLKQAGFSSTELPKSWDEIVEIGKKVAALGGNVNGGYIEYTSTNAWMFQNILGTLGGRMMNPELTDIAFDGPDGLQTLEILYKFGQTSNFDMTLDQARQAFNSGITGVHIRTASGISSVTKAASGQFELQVGQLPVPNPNGRLVGAGHGFFMFAKDLERQNRVWDFISFASGTDGQTILAKHTGYLPINMITLNDPKFLEQYFAANPHHRSVVERLPITGDQFSFPTDNTVKIADRMADEVRKVVTQRSEPKRALAEIAEQIRRLL</sequence>
<comment type="caution">
    <text evidence="4">The sequence shown here is derived from an EMBL/GenBank/DDBJ whole genome shotgun (WGS) entry which is preliminary data.</text>
</comment>